<evidence type="ECO:0000256" key="1">
    <source>
        <dbReference type="SAM" id="Phobius"/>
    </source>
</evidence>
<dbReference type="InterPro" id="IPR036938">
    <property type="entry name" value="PAP2/HPO_sf"/>
</dbReference>
<evidence type="ECO:0000259" key="2">
    <source>
        <dbReference type="SMART" id="SM00014"/>
    </source>
</evidence>
<dbReference type="Gene3D" id="1.20.144.10">
    <property type="entry name" value="Phosphatidic acid phosphatase type 2/haloperoxidase"/>
    <property type="match status" value="2"/>
</dbReference>
<keyword evidence="1" id="KW-1133">Transmembrane helix</keyword>
<dbReference type="PANTHER" id="PTHR14969:SF13">
    <property type="entry name" value="AT30094P"/>
    <property type="match status" value="1"/>
</dbReference>
<feature type="transmembrane region" description="Helical" evidence="1">
    <location>
        <begin position="159"/>
        <end position="180"/>
    </location>
</feature>
<evidence type="ECO:0000313" key="3">
    <source>
        <dbReference type="EMBL" id="SDL54524.1"/>
    </source>
</evidence>
<keyword evidence="1" id="KW-0812">Transmembrane</keyword>
<feature type="transmembrane region" description="Helical" evidence="1">
    <location>
        <begin position="61"/>
        <end position="81"/>
    </location>
</feature>
<organism evidence="3 4">
    <name type="scientific">Streptococcus equinus</name>
    <name type="common">Streptococcus bovis</name>
    <dbReference type="NCBI Taxonomy" id="1335"/>
    <lineage>
        <taxon>Bacteria</taxon>
        <taxon>Bacillati</taxon>
        <taxon>Bacillota</taxon>
        <taxon>Bacilli</taxon>
        <taxon>Lactobacillales</taxon>
        <taxon>Streptococcaceae</taxon>
        <taxon>Streptococcus</taxon>
    </lineage>
</organism>
<feature type="transmembrane region" description="Helical" evidence="1">
    <location>
        <begin position="129"/>
        <end position="147"/>
    </location>
</feature>
<evidence type="ECO:0000313" key="4">
    <source>
        <dbReference type="Proteomes" id="UP000183162"/>
    </source>
</evidence>
<proteinExistence type="predicted"/>
<dbReference type="RefSeq" id="WP_074566819.1">
    <property type="nucleotide sequence ID" value="NZ_CP185947.1"/>
</dbReference>
<dbReference type="Pfam" id="PF01569">
    <property type="entry name" value="PAP2"/>
    <property type="match status" value="1"/>
</dbReference>
<dbReference type="Proteomes" id="UP000183162">
    <property type="component" value="Unassembled WGS sequence"/>
</dbReference>
<feature type="domain" description="Phosphatidic acid phosphatase type 2/haloperoxidase" evidence="2">
    <location>
        <begin position="89"/>
        <end position="201"/>
    </location>
</feature>
<keyword evidence="1" id="KW-0472">Membrane</keyword>
<dbReference type="EMBL" id="FNGX01000002">
    <property type="protein sequence ID" value="SDL54524.1"/>
    <property type="molecule type" value="Genomic_DNA"/>
</dbReference>
<feature type="transmembrane region" description="Helical" evidence="1">
    <location>
        <begin position="186"/>
        <end position="204"/>
    </location>
</feature>
<reference evidence="3 4" key="1">
    <citation type="submission" date="2016-10" db="EMBL/GenBank/DDBJ databases">
        <authorList>
            <person name="de Groot N.N."/>
        </authorList>
    </citation>
    <scope>NUCLEOTIDE SEQUENCE [LARGE SCALE GENOMIC DNA]</scope>
    <source>
        <strain evidence="3 4">Sb09</strain>
    </source>
</reference>
<name>A0A1G9KY96_STREI</name>
<accession>A0A1G9KY96</accession>
<feature type="transmembrane region" description="Helical" evidence="1">
    <location>
        <begin position="88"/>
        <end position="109"/>
    </location>
</feature>
<dbReference type="CDD" id="cd03392">
    <property type="entry name" value="PAP2_like_2"/>
    <property type="match status" value="1"/>
</dbReference>
<sequence length="218" mass="25056">MKHKQTYFTIASTILVIFMMLGYVVKFYPDAVSGIDSAIQTSVRGELPKHLTTFFKLMTNFGHEFLVFVYTFVIAAVFYFWKNWKTEAIFLSGNLLLMGVFSTIFKYLYARPRPLLEYLVKKPMGPSFPSWHSASSMLVALSLIIIIEQHLSKTFVKRCLQVLLLVIAITTAISRIYLGVHYPTDILGGWLLAVAIVAAVYPIYDQKRFEWRFQGKQD</sequence>
<gene>
    <name evidence="3" type="ORF">SAMN05216400_1004</name>
</gene>
<dbReference type="InterPro" id="IPR000326">
    <property type="entry name" value="PAP2/HPO"/>
</dbReference>
<dbReference type="AlphaFoldDB" id="A0A1G9KY96"/>
<dbReference type="OrthoDB" id="9789113at2"/>
<dbReference type="SMART" id="SM00014">
    <property type="entry name" value="acidPPc"/>
    <property type="match status" value="1"/>
</dbReference>
<dbReference type="SUPFAM" id="SSF48317">
    <property type="entry name" value="Acid phosphatase/Vanadium-dependent haloperoxidase"/>
    <property type="match status" value="1"/>
</dbReference>
<protein>
    <submittedName>
        <fullName evidence="3">Undecaprenyl-diphosphatase</fullName>
    </submittedName>
</protein>
<feature type="transmembrane region" description="Helical" evidence="1">
    <location>
        <begin position="7"/>
        <end position="25"/>
    </location>
</feature>
<dbReference type="PANTHER" id="PTHR14969">
    <property type="entry name" value="SPHINGOSINE-1-PHOSPHATE PHOSPHOHYDROLASE"/>
    <property type="match status" value="1"/>
</dbReference>